<evidence type="ECO:0000313" key="2">
    <source>
        <dbReference type="EMBL" id="PRQ46592.1"/>
    </source>
</evidence>
<dbReference type="AlphaFoldDB" id="A0A2P6RJI4"/>
<dbReference type="InterPro" id="IPR012871">
    <property type="entry name" value="DUF1668_ORYSA"/>
</dbReference>
<dbReference type="Gramene" id="PRQ46592">
    <property type="protein sequence ID" value="PRQ46592"/>
    <property type="gene ID" value="RchiOBHm_Chr2g0090681"/>
</dbReference>
<protein>
    <submittedName>
        <fullName evidence="2">Putative kelch-type beta propeller</fullName>
    </submittedName>
</protein>
<evidence type="ECO:0000256" key="1">
    <source>
        <dbReference type="SAM" id="MobiDB-lite"/>
    </source>
</evidence>
<feature type="compositionally biased region" description="Basic residues" evidence="1">
    <location>
        <begin position="17"/>
        <end position="37"/>
    </location>
</feature>
<comment type="caution">
    <text evidence="2">The sequence shown here is derived from an EMBL/GenBank/DDBJ whole genome shotgun (WGS) entry which is preliminary data.</text>
</comment>
<dbReference type="SUPFAM" id="SSF117281">
    <property type="entry name" value="Kelch motif"/>
    <property type="match status" value="1"/>
</dbReference>
<dbReference type="Pfam" id="PF07893">
    <property type="entry name" value="DUF1668"/>
    <property type="match status" value="1"/>
</dbReference>
<dbReference type="EMBL" id="PDCK01000040">
    <property type="protein sequence ID" value="PRQ46592.1"/>
    <property type="molecule type" value="Genomic_DNA"/>
</dbReference>
<feature type="compositionally biased region" description="Basic and acidic residues" evidence="1">
    <location>
        <begin position="7"/>
        <end position="16"/>
    </location>
</feature>
<reference evidence="2 3" key="1">
    <citation type="journal article" date="2018" name="Nat. Genet.">
        <title>The Rosa genome provides new insights in the design of modern roses.</title>
        <authorList>
            <person name="Bendahmane M."/>
        </authorList>
    </citation>
    <scope>NUCLEOTIDE SEQUENCE [LARGE SCALE GENOMIC DNA]</scope>
    <source>
        <strain evidence="3">cv. Old Blush</strain>
    </source>
</reference>
<feature type="region of interest" description="Disordered" evidence="1">
    <location>
        <begin position="1"/>
        <end position="44"/>
    </location>
</feature>
<organism evidence="2 3">
    <name type="scientific">Rosa chinensis</name>
    <name type="common">China rose</name>
    <dbReference type="NCBI Taxonomy" id="74649"/>
    <lineage>
        <taxon>Eukaryota</taxon>
        <taxon>Viridiplantae</taxon>
        <taxon>Streptophyta</taxon>
        <taxon>Embryophyta</taxon>
        <taxon>Tracheophyta</taxon>
        <taxon>Spermatophyta</taxon>
        <taxon>Magnoliopsida</taxon>
        <taxon>eudicotyledons</taxon>
        <taxon>Gunneridae</taxon>
        <taxon>Pentapetalae</taxon>
        <taxon>rosids</taxon>
        <taxon>fabids</taxon>
        <taxon>Rosales</taxon>
        <taxon>Rosaceae</taxon>
        <taxon>Rosoideae</taxon>
        <taxon>Rosoideae incertae sedis</taxon>
        <taxon>Rosa</taxon>
    </lineage>
</organism>
<gene>
    <name evidence="2" type="ORF">RchiOBHm_Chr2g0090681</name>
</gene>
<dbReference type="Proteomes" id="UP000238479">
    <property type="component" value="Chromosome 2"/>
</dbReference>
<name>A0A2P6RJI4_ROSCH</name>
<accession>A0A2P6RJI4</accession>
<keyword evidence="3" id="KW-1185">Reference proteome</keyword>
<sequence>MSTSSKKPLDVTTRHCSEHRHKAHKHTRDGKKKKKKTKETTKPKLKLEVEEANKSLYMCILEHGTNWAAYVVRTIKLSDLLSSSAVGDDPLPLRQVAYEAGSHLPGSVGCGVWGSQIVFTGGVTPSSPHGFRNIGPDSVWHTNVYAFETHTNEIRKLDANLQGGKLYPLTVELGGKLYALSYRLVGHPPSFEVFDPKIGKWEGLPQPPFFQVGSPYYEHASFSYAIAGTKIFASHEECPVFCFDVAHPDRDWRLVSTMCRGGPFPFDNKVALVLDLQGDDDKKIMFAYSHEPWRLWVYLMSLSENQEIITKIGDLRMPLLPDEFGLPQRCEFLHIGGQKACLVVTEIGVRAEDAPAYNELGTHKRHGAVIPFQFEVDITKVDKDKKNCLALQFMPLRSFEYHTNPPTLPEPETVGCFLL</sequence>
<proteinExistence type="predicted"/>
<evidence type="ECO:0000313" key="3">
    <source>
        <dbReference type="Proteomes" id="UP000238479"/>
    </source>
</evidence>
<dbReference type="Gene3D" id="2.120.10.80">
    <property type="entry name" value="Kelch-type beta propeller"/>
    <property type="match status" value="1"/>
</dbReference>
<dbReference type="InterPro" id="IPR015915">
    <property type="entry name" value="Kelch-typ_b-propeller"/>
</dbReference>